<keyword evidence="11" id="KW-1185">Reference proteome</keyword>
<evidence type="ECO:0000256" key="5">
    <source>
        <dbReference type="ARBA" id="ARBA00022989"/>
    </source>
</evidence>
<sequence length="309" mass="32359">MSTTTLAGRRTAADPAPSAVPPPRRKQRSSAWQYAVITIGLVVAAAALWEGYKLLGAATGGMIPFTDVPLPIASNDMAMPHLWTIFGALGAPASTATDQTLLAYLLVETSVTLREAAYGLVLGSALGVLLAIGLRELPIVSRGVMPWLVVSQTIPLVALAPIIVIWVGGLGLPSWIAVTIISAYLSFFPVTVNTLRGLNSADPIHIELMRSLNASRFQTLVWVRIPSAIPSLFSGLRLAAIASVIGAIVGELSAGTGLGIGRAILSAAYFYSTGPEKLFAAVLIASLAGVVFVQIIAIAESLVLRRRTQ</sequence>
<proteinExistence type="inferred from homology"/>
<evidence type="ECO:0000256" key="6">
    <source>
        <dbReference type="ARBA" id="ARBA00023136"/>
    </source>
</evidence>
<feature type="region of interest" description="Disordered" evidence="8">
    <location>
        <begin position="1"/>
        <end position="25"/>
    </location>
</feature>
<feature type="transmembrane region" description="Helical" evidence="7">
    <location>
        <begin position="238"/>
        <end position="258"/>
    </location>
</feature>
<keyword evidence="2 7" id="KW-0813">Transport</keyword>
<feature type="transmembrane region" description="Helical" evidence="7">
    <location>
        <begin position="116"/>
        <end position="134"/>
    </location>
</feature>
<dbReference type="Pfam" id="PF00528">
    <property type="entry name" value="BPD_transp_1"/>
    <property type="match status" value="1"/>
</dbReference>
<dbReference type="Gene3D" id="1.10.3720.10">
    <property type="entry name" value="MetI-like"/>
    <property type="match status" value="1"/>
</dbReference>
<keyword evidence="3" id="KW-1003">Cell membrane</keyword>
<keyword evidence="4 7" id="KW-0812">Transmembrane</keyword>
<organism evidence="10 11">
    <name type="scientific">Agrococcus carbonis</name>
    <dbReference type="NCBI Taxonomy" id="684552"/>
    <lineage>
        <taxon>Bacteria</taxon>
        <taxon>Bacillati</taxon>
        <taxon>Actinomycetota</taxon>
        <taxon>Actinomycetes</taxon>
        <taxon>Micrococcales</taxon>
        <taxon>Microbacteriaceae</taxon>
        <taxon>Agrococcus</taxon>
    </lineage>
</organism>
<dbReference type="GO" id="GO:0055085">
    <property type="term" value="P:transmembrane transport"/>
    <property type="evidence" value="ECO:0007669"/>
    <property type="project" value="InterPro"/>
</dbReference>
<accession>A0A1H1NJJ6</accession>
<evidence type="ECO:0000259" key="9">
    <source>
        <dbReference type="PROSITE" id="PS50928"/>
    </source>
</evidence>
<evidence type="ECO:0000256" key="1">
    <source>
        <dbReference type="ARBA" id="ARBA00004651"/>
    </source>
</evidence>
<dbReference type="SUPFAM" id="SSF161098">
    <property type="entry name" value="MetI-like"/>
    <property type="match status" value="1"/>
</dbReference>
<evidence type="ECO:0000313" key="11">
    <source>
        <dbReference type="Proteomes" id="UP000199649"/>
    </source>
</evidence>
<dbReference type="PROSITE" id="PS50928">
    <property type="entry name" value="ABC_TM1"/>
    <property type="match status" value="1"/>
</dbReference>
<dbReference type="EMBL" id="LT629734">
    <property type="protein sequence ID" value="SDR99164.1"/>
    <property type="molecule type" value="Genomic_DNA"/>
</dbReference>
<keyword evidence="5 7" id="KW-1133">Transmembrane helix</keyword>
<name>A0A1H1NJJ6_9MICO</name>
<gene>
    <name evidence="10" type="ORF">SAMN04489719_1284</name>
</gene>
<feature type="domain" description="ABC transmembrane type-1" evidence="9">
    <location>
        <begin position="109"/>
        <end position="296"/>
    </location>
</feature>
<evidence type="ECO:0000256" key="2">
    <source>
        <dbReference type="ARBA" id="ARBA00022448"/>
    </source>
</evidence>
<dbReference type="STRING" id="684552.SAMN04489719_1284"/>
<protein>
    <submittedName>
        <fullName evidence="10">NitT/TauT family transport system permease protein</fullName>
    </submittedName>
</protein>
<dbReference type="Proteomes" id="UP000199649">
    <property type="component" value="Chromosome I"/>
</dbReference>
<reference evidence="11" key="1">
    <citation type="submission" date="2016-10" db="EMBL/GenBank/DDBJ databases">
        <authorList>
            <person name="Varghese N."/>
            <person name="Submissions S."/>
        </authorList>
    </citation>
    <scope>NUCLEOTIDE SEQUENCE [LARGE SCALE GENOMIC DNA]</scope>
    <source>
        <strain evidence="11">DSM 22965</strain>
    </source>
</reference>
<comment type="similarity">
    <text evidence="7">Belongs to the binding-protein-dependent transport system permease family.</text>
</comment>
<feature type="transmembrane region" description="Helical" evidence="7">
    <location>
        <begin position="31"/>
        <end position="49"/>
    </location>
</feature>
<dbReference type="InterPro" id="IPR035906">
    <property type="entry name" value="MetI-like_sf"/>
</dbReference>
<dbReference type="AlphaFoldDB" id="A0A1H1NJJ6"/>
<feature type="transmembrane region" description="Helical" evidence="7">
    <location>
        <begin position="175"/>
        <end position="195"/>
    </location>
</feature>
<comment type="subcellular location">
    <subcellularLocation>
        <location evidence="1 7">Cell membrane</location>
        <topology evidence="1 7">Multi-pass membrane protein</topology>
    </subcellularLocation>
</comment>
<dbReference type="PANTHER" id="PTHR30151:SF0">
    <property type="entry name" value="ABC TRANSPORTER PERMEASE PROTEIN MJ0413-RELATED"/>
    <property type="match status" value="1"/>
</dbReference>
<keyword evidence="6 7" id="KW-0472">Membrane</keyword>
<evidence type="ECO:0000256" key="8">
    <source>
        <dbReference type="SAM" id="MobiDB-lite"/>
    </source>
</evidence>
<dbReference type="PANTHER" id="PTHR30151">
    <property type="entry name" value="ALKANE SULFONATE ABC TRANSPORTER-RELATED, MEMBRANE SUBUNIT"/>
    <property type="match status" value="1"/>
</dbReference>
<evidence type="ECO:0000313" key="10">
    <source>
        <dbReference type="EMBL" id="SDR99164.1"/>
    </source>
</evidence>
<dbReference type="InterPro" id="IPR000515">
    <property type="entry name" value="MetI-like"/>
</dbReference>
<evidence type="ECO:0000256" key="3">
    <source>
        <dbReference type="ARBA" id="ARBA00022475"/>
    </source>
</evidence>
<evidence type="ECO:0000256" key="7">
    <source>
        <dbReference type="RuleBase" id="RU363032"/>
    </source>
</evidence>
<dbReference type="CDD" id="cd06261">
    <property type="entry name" value="TM_PBP2"/>
    <property type="match status" value="1"/>
</dbReference>
<evidence type="ECO:0000256" key="4">
    <source>
        <dbReference type="ARBA" id="ARBA00022692"/>
    </source>
</evidence>
<dbReference type="GO" id="GO:0005886">
    <property type="term" value="C:plasma membrane"/>
    <property type="evidence" value="ECO:0007669"/>
    <property type="project" value="UniProtKB-SubCell"/>
</dbReference>
<feature type="transmembrane region" description="Helical" evidence="7">
    <location>
        <begin position="146"/>
        <end position="169"/>
    </location>
</feature>
<feature type="transmembrane region" description="Helical" evidence="7">
    <location>
        <begin position="278"/>
        <end position="304"/>
    </location>
</feature>